<feature type="domain" description="HTH myb-type" evidence="2">
    <location>
        <begin position="90"/>
        <end position="145"/>
    </location>
</feature>
<sequence>MEDKTVVDLEQDLEINEYYNQQKSKEKKSRQIKKRNVEEEKTSLKFENHSTPTHLKRKRSHLYLKQEEEDGDSQEDDYNQDKKIKQEAIMQKKKPQSWTKEEDAMLLELIHKHGFKASIIRDEMGKKRGLSSYVSRWEVLKKKALV</sequence>
<reference evidence="3 4" key="1">
    <citation type="submission" date="2018-06" db="EMBL/GenBank/DDBJ databases">
        <title>Comparative genomics reveals the genomic features of Rhizophagus irregularis, R. cerebriforme, R. diaphanum and Gigaspora rosea, and their symbiotic lifestyle signature.</title>
        <authorList>
            <person name="Morin E."/>
            <person name="San Clemente H."/>
            <person name="Chen E.C.H."/>
            <person name="De La Providencia I."/>
            <person name="Hainaut M."/>
            <person name="Kuo A."/>
            <person name="Kohler A."/>
            <person name="Murat C."/>
            <person name="Tang N."/>
            <person name="Roy S."/>
            <person name="Loubradou J."/>
            <person name="Henrissat B."/>
            <person name="Grigoriev I.V."/>
            <person name="Corradi N."/>
            <person name="Roux C."/>
            <person name="Martin F.M."/>
        </authorList>
    </citation>
    <scope>NUCLEOTIDE SEQUENCE [LARGE SCALE GENOMIC DNA]</scope>
    <source>
        <strain evidence="3 4">DAOM 194757</strain>
    </source>
</reference>
<feature type="compositionally biased region" description="Basic residues" evidence="1">
    <location>
        <begin position="25"/>
        <end position="34"/>
    </location>
</feature>
<dbReference type="Proteomes" id="UP000266673">
    <property type="component" value="Unassembled WGS sequence"/>
</dbReference>
<dbReference type="OrthoDB" id="2423965at2759"/>
<gene>
    <name evidence="3" type="ORF">C2G38_2169173</name>
</gene>
<dbReference type="PROSITE" id="PS51294">
    <property type="entry name" value="HTH_MYB"/>
    <property type="match status" value="1"/>
</dbReference>
<evidence type="ECO:0000256" key="1">
    <source>
        <dbReference type="SAM" id="MobiDB-lite"/>
    </source>
</evidence>
<dbReference type="AlphaFoldDB" id="A0A397VNV4"/>
<proteinExistence type="predicted"/>
<dbReference type="CDD" id="cd00167">
    <property type="entry name" value="SANT"/>
    <property type="match status" value="1"/>
</dbReference>
<keyword evidence="4" id="KW-1185">Reference proteome</keyword>
<dbReference type="Gene3D" id="1.10.10.60">
    <property type="entry name" value="Homeodomain-like"/>
    <property type="match status" value="1"/>
</dbReference>
<dbReference type="EMBL" id="QKWP01000226">
    <property type="protein sequence ID" value="RIB24190.1"/>
    <property type="molecule type" value="Genomic_DNA"/>
</dbReference>
<evidence type="ECO:0000259" key="2">
    <source>
        <dbReference type="PROSITE" id="PS51294"/>
    </source>
</evidence>
<evidence type="ECO:0000313" key="3">
    <source>
        <dbReference type="EMBL" id="RIB24190.1"/>
    </source>
</evidence>
<evidence type="ECO:0000313" key="4">
    <source>
        <dbReference type="Proteomes" id="UP000266673"/>
    </source>
</evidence>
<comment type="caution">
    <text evidence="3">The sequence shown here is derived from an EMBL/GenBank/DDBJ whole genome shotgun (WGS) entry which is preliminary data.</text>
</comment>
<dbReference type="SUPFAM" id="SSF46689">
    <property type="entry name" value="Homeodomain-like"/>
    <property type="match status" value="1"/>
</dbReference>
<dbReference type="InterPro" id="IPR001005">
    <property type="entry name" value="SANT/Myb"/>
</dbReference>
<dbReference type="InterPro" id="IPR017930">
    <property type="entry name" value="Myb_dom"/>
</dbReference>
<dbReference type="SMART" id="SM00717">
    <property type="entry name" value="SANT"/>
    <property type="match status" value="1"/>
</dbReference>
<dbReference type="InterPro" id="IPR009057">
    <property type="entry name" value="Homeodomain-like_sf"/>
</dbReference>
<name>A0A397VNV4_9GLOM</name>
<protein>
    <recommendedName>
        <fullName evidence="2">HTH myb-type domain-containing protein</fullName>
    </recommendedName>
</protein>
<feature type="compositionally biased region" description="Basic and acidic residues" evidence="1">
    <location>
        <begin position="35"/>
        <end position="48"/>
    </location>
</feature>
<feature type="compositionally biased region" description="Acidic residues" evidence="1">
    <location>
        <begin position="67"/>
        <end position="78"/>
    </location>
</feature>
<feature type="region of interest" description="Disordered" evidence="1">
    <location>
        <begin position="21"/>
        <end position="97"/>
    </location>
</feature>
<organism evidence="3 4">
    <name type="scientific">Gigaspora rosea</name>
    <dbReference type="NCBI Taxonomy" id="44941"/>
    <lineage>
        <taxon>Eukaryota</taxon>
        <taxon>Fungi</taxon>
        <taxon>Fungi incertae sedis</taxon>
        <taxon>Mucoromycota</taxon>
        <taxon>Glomeromycotina</taxon>
        <taxon>Glomeromycetes</taxon>
        <taxon>Diversisporales</taxon>
        <taxon>Gigasporaceae</taxon>
        <taxon>Gigaspora</taxon>
    </lineage>
</organism>
<accession>A0A397VNV4</accession>